<organism evidence="1 2">
    <name type="scientific">Mangrovibacterium diazotrophicum</name>
    <dbReference type="NCBI Taxonomy" id="1261403"/>
    <lineage>
        <taxon>Bacteria</taxon>
        <taxon>Pseudomonadati</taxon>
        <taxon>Bacteroidota</taxon>
        <taxon>Bacteroidia</taxon>
        <taxon>Marinilabiliales</taxon>
        <taxon>Prolixibacteraceae</taxon>
        <taxon>Mangrovibacterium</taxon>
    </lineage>
</organism>
<protein>
    <submittedName>
        <fullName evidence="1">Uncharacterized protein</fullName>
    </submittedName>
</protein>
<proteinExistence type="predicted"/>
<accession>A0A419VYW0</accession>
<keyword evidence="2" id="KW-1185">Reference proteome</keyword>
<sequence length="51" mass="5578">MTETHLLEAKKGTATGAIPFSMFCEKLNLFRNVAVDTGSFSLAVNLFNQTL</sequence>
<dbReference type="Proteomes" id="UP000283387">
    <property type="component" value="Unassembled WGS sequence"/>
</dbReference>
<dbReference type="AlphaFoldDB" id="A0A419VYW0"/>
<evidence type="ECO:0000313" key="1">
    <source>
        <dbReference type="EMBL" id="RKD88412.1"/>
    </source>
</evidence>
<reference evidence="1 2" key="1">
    <citation type="submission" date="2018-09" db="EMBL/GenBank/DDBJ databases">
        <title>Genomic Encyclopedia of Archaeal and Bacterial Type Strains, Phase II (KMG-II): from individual species to whole genera.</title>
        <authorList>
            <person name="Goeker M."/>
        </authorList>
    </citation>
    <scope>NUCLEOTIDE SEQUENCE [LARGE SCALE GENOMIC DNA]</scope>
    <source>
        <strain evidence="1 2">DSM 27148</strain>
    </source>
</reference>
<evidence type="ECO:0000313" key="2">
    <source>
        <dbReference type="Proteomes" id="UP000283387"/>
    </source>
</evidence>
<name>A0A419VYW0_9BACT</name>
<comment type="caution">
    <text evidence="1">The sequence shown here is derived from an EMBL/GenBank/DDBJ whole genome shotgun (WGS) entry which is preliminary data.</text>
</comment>
<gene>
    <name evidence="1" type="ORF">BC643_3561</name>
</gene>
<dbReference type="EMBL" id="RAPN01000002">
    <property type="protein sequence ID" value="RKD88412.1"/>
    <property type="molecule type" value="Genomic_DNA"/>
</dbReference>